<evidence type="ECO:0000313" key="4">
    <source>
        <dbReference type="Proteomes" id="UP000215413"/>
    </source>
</evidence>
<dbReference type="Proteomes" id="UP000215413">
    <property type="component" value="Unassembled WGS sequence"/>
</dbReference>
<evidence type="ECO:0000313" key="3">
    <source>
        <dbReference type="EMBL" id="OXZ29100.1"/>
    </source>
</evidence>
<reference evidence="4" key="1">
    <citation type="submission" date="2017-04" db="EMBL/GenBank/DDBJ databases">
        <title>Finegoldia magna isolated from orthopedic joint implant-associated infections.</title>
        <authorList>
            <person name="Bjorklund S."/>
            <person name="Bruggemann H."/>
            <person name="Jensen A."/>
            <person name="Hellmark B."/>
            <person name="Soderquist B."/>
        </authorList>
    </citation>
    <scope>NUCLEOTIDE SEQUENCE [LARGE SCALE GENOMIC DNA]</scope>
    <source>
        <strain evidence="4">CCUG 54800</strain>
    </source>
</reference>
<feature type="region of interest" description="Disordered" evidence="1">
    <location>
        <begin position="312"/>
        <end position="357"/>
    </location>
</feature>
<dbReference type="AlphaFoldDB" id="A0A233V9L5"/>
<dbReference type="PANTHER" id="PTHR30032:SF8">
    <property type="entry name" value="GERMINATION-SPECIFIC N-ACETYLMURAMOYL-L-ALANINE AMIDASE"/>
    <property type="match status" value="1"/>
</dbReference>
<evidence type="ECO:0000256" key="1">
    <source>
        <dbReference type="SAM" id="MobiDB-lite"/>
    </source>
</evidence>
<dbReference type="InterPro" id="IPR007253">
    <property type="entry name" value="Cell_wall-bd_2"/>
</dbReference>
<gene>
    <name evidence="3" type="ORF">B9N49_00315</name>
</gene>
<comment type="caution">
    <text evidence="3">The sequence shown here is derived from an EMBL/GenBank/DDBJ whole genome shotgun (WGS) entry which is preliminary data.</text>
</comment>
<organism evidence="3 4">
    <name type="scientific">Finegoldia magna</name>
    <name type="common">Peptostreptococcus magnus</name>
    <dbReference type="NCBI Taxonomy" id="1260"/>
    <lineage>
        <taxon>Bacteria</taxon>
        <taxon>Bacillati</taxon>
        <taxon>Bacillota</taxon>
        <taxon>Tissierellia</taxon>
        <taxon>Tissierellales</taxon>
        <taxon>Peptoniphilaceae</taxon>
        <taxon>Finegoldia</taxon>
    </lineage>
</organism>
<evidence type="ECO:0000256" key="2">
    <source>
        <dbReference type="SAM" id="SignalP"/>
    </source>
</evidence>
<accession>A0A233V9L5</accession>
<dbReference type="SUPFAM" id="SSF57884">
    <property type="entry name" value="Ada DNA repair protein, N-terminal domain (N-Ada 10)"/>
    <property type="match status" value="1"/>
</dbReference>
<dbReference type="Gene3D" id="3.40.50.12090">
    <property type="match status" value="3"/>
</dbReference>
<keyword evidence="2" id="KW-0732">Signal</keyword>
<dbReference type="InterPro" id="IPR035451">
    <property type="entry name" value="Ada-like_dom_sf"/>
</dbReference>
<proteinExistence type="predicted"/>
<name>A0A233V9L5_FINMA</name>
<dbReference type="EMBL" id="NDYC01000004">
    <property type="protein sequence ID" value="OXZ29100.1"/>
    <property type="molecule type" value="Genomic_DNA"/>
</dbReference>
<dbReference type="PANTHER" id="PTHR30032">
    <property type="entry name" value="N-ACETYLMURAMOYL-L-ALANINE AMIDASE-RELATED"/>
    <property type="match status" value="1"/>
</dbReference>
<feature type="chain" id="PRO_5012218207" evidence="2">
    <location>
        <begin position="28"/>
        <end position="412"/>
    </location>
</feature>
<dbReference type="Pfam" id="PF04122">
    <property type="entry name" value="CW_binding_2"/>
    <property type="match status" value="3"/>
</dbReference>
<feature type="compositionally biased region" description="Basic and acidic residues" evidence="1">
    <location>
        <begin position="312"/>
        <end position="348"/>
    </location>
</feature>
<feature type="signal peptide" evidence="2">
    <location>
        <begin position="1"/>
        <end position="27"/>
    </location>
</feature>
<dbReference type="RefSeq" id="WP_094205046.1">
    <property type="nucleotide sequence ID" value="NZ_NDYC01000004.1"/>
</dbReference>
<sequence length="412" mass="45373">MFIKNLKKLTIAALAVACMIPAGVSSANVENVTRIAGKDRIATSIEISKAMFNESDNVVLASGFNFADALSAGQLAAALNAPLILSKDQLDSRTSDEIAKLKPKNIYIVGGETALSSNIEESVKSVVNDINIERLKGNDRYETSVKVMEKTKEFVDAEYLLIASGKNFPDALSATSFMANHKALMVLSDGNSYPKSDLQEIAIGGVNQLPLNGFTGERIAGNDRYQTALAIARRSFENNENAILANSKVFADSLSAVSVAKNYKAPIILTDNENLTQSTKSYLENMNSVTIIGGEKSVSSNIFSNPTAEEVNEMKRLENERKAREEQARKQRELELKKQEQAKKEASKPTKPNYIYQDGYGPVGEGRIKGNMNSMIYHLPGQRDYNKIKPSHIRYFRTEKEARAAGFRRALR</sequence>
<protein>
    <submittedName>
        <fullName evidence="3">N-acetylmuramoyl-L-alanine amidase</fullName>
    </submittedName>
</protein>
<dbReference type="InterPro" id="IPR051922">
    <property type="entry name" value="Bact_Sporulation_Assoc"/>
</dbReference>